<dbReference type="EMBL" id="JACHLP010000006">
    <property type="protein sequence ID" value="MBB4844578.1"/>
    <property type="molecule type" value="Genomic_DNA"/>
</dbReference>
<dbReference type="Pfam" id="PF07589">
    <property type="entry name" value="PEP-CTERM"/>
    <property type="match status" value="1"/>
</dbReference>
<dbReference type="Proteomes" id="UP000562027">
    <property type="component" value="Unassembled WGS sequence"/>
</dbReference>
<gene>
    <name evidence="3" type="ORF">HNP55_003122</name>
</gene>
<evidence type="ECO:0000259" key="2">
    <source>
        <dbReference type="Pfam" id="PF07589"/>
    </source>
</evidence>
<sequence length="300" mass="32373">MTKSLLKTSLLGLSVCSAAAMADPQTLFPNPGPYTQDYATAWFTEDLGAGNKLFQYAVINLGTVAYQERTTQTGPNSWQRDWRTDTPMMRTYEAPIMSEFALNAIQPGSIFQPEGWSYRFIDLSQEPGAWVNTTGDARFDKPYRLLQWYVDSANASNAIEHIANHAIHPSEWLTRTSLSEAMADPQAQAKFGGTQCGLMLWNEGCAGLGFGFQAQAGKMLGPDQTAWTLITRMGSDSIIVNPLPPQIGDPDLPVGHNGLSFGGGVVTIAPTAAVPEPASYALALSGLALLAGLARKRRQG</sequence>
<feature type="chain" id="PRO_5032916211" description="Ice-binding protein C-terminal domain-containing protein" evidence="1">
    <location>
        <begin position="23"/>
        <end position="300"/>
    </location>
</feature>
<accession>A0A840LEF3</accession>
<evidence type="ECO:0000256" key="1">
    <source>
        <dbReference type="SAM" id="SignalP"/>
    </source>
</evidence>
<evidence type="ECO:0000313" key="4">
    <source>
        <dbReference type="Proteomes" id="UP000562027"/>
    </source>
</evidence>
<dbReference type="AlphaFoldDB" id="A0A840LEF3"/>
<feature type="signal peptide" evidence="1">
    <location>
        <begin position="1"/>
        <end position="22"/>
    </location>
</feature>
<keyword evidence="1" id="KW-0732">Signal</keyword>
<evidence type="ECO:0000313" key="3">
    <source>
        <dbReference type="EMBL" id="MBB4844578.1"/>
    </source>
</evidence>
<protein>
    <recommendedName>
        <fullName evidence="2">Ice-binding protein C-terminal domain-containing protein</fullName>
    </recommendedName>
</protein>
<reference evidence="3 4" key="1">
    <citation type="submission" date="2020-08" db="EMBL/GenBank/DDBJ databases">
        <title>Functional genomics of gut bacteria from endangered species of beetles.</title>
        <authorList>
            <person name="Carlos-Shanley C."/>
        </authorList>
    </citation>
    <scope>NUCLEOTIDE SEQUENCE [LARGE SCALE GENOMIC DNA]</scope>
    <source>
        <strain evidence="3 4">S00239</strain>
    </source>
</reference>
<comment type="caution">
    <text evidence="3">The sequence shown here is derived from an EMBL/GenBank/DDBJ whole genome shotgun (WGS) entry which is preliminary data.</text>
</comment>
<dbReference type="InterPro" id="IPR013424">
    <property type="entry name" value="Ice-binding_C"/>
</dbReference>
<dbReference type="RefSeq" id="WP_221439624.1">
    <property type="nucleotide sequence ID" value="NZ_JACHLP010000006.1"/>
</dbReference>
<keyword evidence="4" id="KW-1185">Reference proteome</keyword>
<feature type="domain" description="Ice-binding protein C-terminal" evidence="2">
    <location>
        <begin position="273"/>
        <end position="298"/>
    </location>
</feature>
<proteinExistence type="predicted"/>
<name>A0A840LEF3_9BURK</name>
<organism evidence="3 4">
    <name type="scientific">Roseateles oligotrophus</name>
    <dbReference type="NCBI Taxonomy" id="1769250"/>
    <lineage>
        <taxon>Bacteria</taxon>
        <taxon>Pseudomonadati</taxon>
        <taxon>Pseudomonadota</taxon>
        <taxon>Betaproteobacteria</taxon>
        <taxon>Burkholderiales</taxon>
        <taxon>Sphaerotilaceae</taxon>
        <taxon>Roseateles</taxon>
    </lineage>
</organism>